<dbReference type="Pfam" id="PF09952">
    <property type="entry name" value="AbiEi_2"/>
    <property type="match status" value="1"/>
</dbReference>
<proteinExistence type="predicted"/>
<reference evidence="1 2" key="1">
    <citation type="submission" date="2020-06" db="EMBL/GenBank/DDBJ databases">
        <title>Acidovorax antarctica sp. nov., isolated from Corinth ice sheet soil, Antarctic Fields Peninsula.</title>
        <authorList>
            <person name="Xu Q."/>
            <person name="Peng F."/>
        </authorList>
    </citation>
    <scope>NUCLEOTIDE SEQUENCE [LARGE SCALE GENOMIC DNA]</scope>
    <source>
        <strain evidence="1 2">16-35-5</strain>
    </source>
</reference>
<dbReference type="RefSeq" id="WP_175505371.1">
    <property type="nucleotide sequence ID" value="NZ_CAURQT010000006.1"/>
</dbReference>
<dbReference type="Proteomes" id="UP000509579">
    <property type="component" value="Chromosome"/>
</dbReference>
<organism evidence="1 2">
    <name type="scientific">Comamonas antarctica</name>
    <dbReference type="NCBI Taxonomy" id="2743470"/>
    <lineage>
        <taxon>Bacteria</taxon>
        <taxon>Pseudomonadati</taxon>
        <taxon>Pseudomonadota</taxon>
        <taxon>Betaproteobacteria</taxon>
        <taxon>Burkholderiales</taxon>
        <taxon>Comamonadaceae</taxon>
        <taxon>Comamonas</taxon>
    </lineage>
</organism>
<protein>
    <submittedName>
        <fullName evidence="1">Uncharacterized protein</fullName>
    </submittedName>
</protein>
<dbReference type="EMBL" id="CP054840">
    <property type="protein sequence ID" value="QKV54571.1"/>
    <property type="molecule type" value="Genomic_DNA"/>
</dbReference>
<keyword evidence="2" id="KW-1185">Reference proteome</keyword>
<name>A0A6N1X5E5_9BURK</name>
<dbReference type="AlphaFoldDB" id="A0A6N1X5E5"/>
<evidence type="ECO:0000313" key="2">
    <source>
        <dbReference type="Proteomes" id="UP000509579"/>
    </source>
</evidence>
<evidence type="ECO:0000313" key="1">
    <source>
        <dbReference type="EMBL" id="QKV54571.1"/>
    </source>
</evidence>
<dbReference type="InterPro" id="IPR019238">
    <property type="entry name" value="AbiEi_2"/>
</dbReference>
<dbReference type="KEGG" id="aant:HUK68_17670"/>
<sequence length="334" mass="37134">MNEQDILQQALAATQALAALELESLEWSTAPWGDAVARLLLSNGESEVFAVEVKRKVERLETLRFLREHAQDISQRTLLVTSYVSQQLAQECQKQGLNFIDMAGNAHIDVPGRFVFVSGNPRPKTSPSGDEHSALRTANGLRIIFTLLTQPNLVSQPQRDIAVHAGVALGSVGKVLADLQRLGHLSPGSGERRRLLAVDELSRMWVQHYPVALRHKLKPQRYAMVSNKNWQDIQLLPGDAVWGGEAAAHRMDGYIQPIEATIYSWLPRQRFIVEHRLRPDPQGDVEILDAFWSPHSPNDTAVAPALLVYADLMGSRDGRSKEVAAALWKTLENA</sequence>
<gene>
    <name evidence="1" type="ORF">HUK68_17670</name>
</gene>
<accession>A0A6N1X5E5</accession>